<protein>
    <submittedName>
        <fullName evidence="1">Uncharacterized protein</fullName>
    </submittedName>
</protein>
<proteinExistence type="predicted"/>
<organism evidence="1">
    <name type="scientific">Rhizophora mucronata</name>
    <name type="common">Asiatic mangrove</name>
    <dbReference type="NCBI Taxonomy" id="61149"/>
    <lineage>
        <taxon>Eukaryota</taxon>
        <taxon>Viridiplantae</taxon>
        <taxon>Streptophyta</taxon>
        <taxon>Embryophyta</taxon>
        <taxon>Tracheophyta</taxon>
        <taxon>Spermatophyta</taxon>
        <taxon>Magnoliopsida</taxon>
        <taxon>eudicotyledons</taxon>
        <taxon>Gunneridae</taxon>
        <taxon>Pentapetalae</taxon>
        <taxon>rosids</taxon>
        <taxon>fabids</taxon>
        <taxon>Malpighiales</taxon>
        <taxon>Rhizophoraceae</taxon>
        <taxon>Rhizophora</taxon>
    </lineage>
</organism>
<dbReference type="EMBL" id="GGEC01067446">
    <property type="protein sequence ID" value="MBX47930.1"/>
    <property type="molecule type" value="Transcribed_RNA"/>
</dbReference>
<sequence>MRKELFKLPPSHCVLCSLVFDGLLSMYHFRESPLL</sequence>
<name>A0A2P2NZL8_RHIMU</name>
<evidence type="ECO:0000313" key="1">
    <source>
        <dbReference type="EMBL" id="MBX47930.1"/>
    </source>
</evidence>
<dbReference type="AlphaFoldDB" id="A0A2P2NZL8"/>
<reference evidence="1" key="1">
    <citation type="submission" date="2018-02" db="EMBL/GenBank/DDBJ databases">
        <title>Rhizophora mucronata_Transcriptome.</title>
        <authorList>
            <person name="Meera S.P."/>
            <person name="Sreeshan A."/>
            <person name="Augustine A."/>
        </authorList>
    </citation>
    <scope>NUCLEOTIDE SEQUENCE</scope>
    <source>
        <tissue evidence="1">Leaf</tissue>
    </source>
</reference>
<accession>A0A2P2NZL8</accession>